<evidence type="ECO:0000313" key="2">
    <source>
        <dbReference type="Proteomes" id="UP000053647"/>
    </source>
</evidence>
<evidence type="ECO:0000313" key="1">
    <source>
        <dbReference type="EMBL" id="KIJ11060.1"/>
    </source>
</evidence>
<protein>
    <recommendedName>
        <fullName evidence="3">Prolyl 4-hydroxylase alpha subunit Fe(2+) 2OG dioxygenase domain-containing protein</fullName>
    </recommendedName>
</protein>
<reference evidence="2" key="2">
    <citation type="submission" date="2015-01" db="EMBL/GenBank/DDBJ databases">
        <title>Evolutionary Origins and Diversification of the Mycorrhizal Mutualists.</title>
        <authorList>
            <consortium name="DOE Joint Genome Institute"/>
            <consortium name="Mycorrhizal Genomics Consortium"/>
            <person name="Kohler A."/>
            <person name="Kuo A."/>
            <person name="Nagy L.G."/>
            <person name="Floudas D."/>
            <person name="Copeland A."/>
            <person name="Barry K.W."/>
            <person name="Cichocki N."/>
            <person name="Veneault-Fourrey C."/>
            <person name="LaButti K."/>
            <person name="Lindquist E.A."/>
            <person name="Lipzen A."/>
            <person name="Lundell T."/>
            <person name="Morin E."/>
            <person name="Murat C."/>
            <person name="Riley R."/>
            <person name="Ohm R."/>
            <person name="Sun H."/>
            <person name="Tunlid A."/>
            <person name="Henrissat B."/>
            <person name="Grigoriev I.V."/>
            <person name="Hibbett D.S."/>
            <person name="Martin F."/>
        </authorList>
    </citation>
    <scope>NUCLEOTIDE SEQUENCE [LARGE SCALE GENOMIC DNA]</scope>
    <source>
        <strain evidence="2">ATCC 200175</strain>
    </source>
</reference>
<dbReference type="OrthoDB" id="3202607at2759"/>
<proteinExistence type="predicted"/>
<organism evidence="1 2">
    <name type="scientific">Paxillus involutus ATCC 200175</name>
    <dbReference type="NCBI Taxonomy" id="664439"/>
    <lineage>
        <taxon>Eukaryota</taxon>
        <taxon>Fungi</taxon>
        <taxon>Dikarya</taxon>
        <taxon>Basidiomycota</taxon>
        <taxon>Agaricomycotina</taxon>
        <taxon>Agaricomycetes</taxon>
        <taxon>Agaricomycetidae</taxon>
        <taxon>Boletales</taxon>
        <taxon>Paxilineae</taxon>
        <taxon>Paxillaceae</taxon>
        <taxon>Paxillus</taxon>
    </lineage>
</organism>
<dbReference type="Proteomes" id="UP000053647">
    <property type="component" value="Unassembled WGS sequence"/>
</dbReference>
<gene>
    <name evidence="1" type="ORF">PAXINDRAFT_85089</name>
</gene>
<feature type="non-terminal residue" evidence="1">
    <location>
        <position position="1"/>
    </location>
</feature>
<keyword evidence="2" id="KW-1185">Reference proteome</keyword>
<dbReference type="HOGENOM" id="CLU_031314_1_1_1"/>
<evidence type="ECO:0008006" key="3">
    <source>
        <dbReference type="Google" id="ProtNLM"/>
    </source>
</evidence>
<reference evidence="1 2" key="1">
    <citation type="submission" date="2014-06" db="EMBL/GenBank/DDBJ databases">
        <authorList>
            <consortium name="DOE Joint Genome Institute"/>
            <person name="Kuo A."/>
            <person name="Kohler A."/>
            <person name="Nagy L.G."/>
            <person name="Floudas D."/>
            <person name="Copeland A."/>
            <person name="Barry K.W."/>
            <person name="Cichocki N."/>
            <person name="Veneault-Fourrey C."/>
            <person name="LaButti K."/>
            <person name="Lindquist E.A."/>
            <person name="Lipzen A."/>
            <person name="Lundell T."/>
            <person name="Morin E."/>
            <person name="Murat C."/>
            <person name="Sun H."/>
            <person name="Tunlid A."/>
            <person name="Henrissat B."/>
            <person name="Grigoriev I.V."/>
            <person name="Hibbett D.S."/>
            <person name="Martin F."/>
            <person name="Nordberg H.P."/>
            <person name="Cantor M.N."/>
            <person name="Hua S.X."/>
        </authorList>
    </citation>
    <scope>NUCLEOTIDE SEQUENCE [LARGE SCALE GENOMIC DNA]</scope>
    <source>
        <strain evidence="1 2">ATCC 200175</strain>
    </source>
</reference>
<dbReference type="AlphaFoldDB" id="A0A0C9T5S0"/>
<accession>A0A0C9T5S0</accession>
<sequence length="84" mass="8926">AASFNCGGRAFTVCHTNSPNLSYGLCAVWAGDSYDPKKGGHLILFKLGLVVEFPPGATIFIPSSIVSHGNIPIQEGETWVSFTQ</sequence>
<name>A0A0C9T5S0_PAXIN</name>
<dbReference type="EMBL" id="KN819388">
    <property type="protein sequence ID" value="KIJ11060.1"/>
    <property type="molecule type" value="Genomic_DNA"/>
</dbReference>
<dbReference type="Gene3D" id="3.60.130.30">
    <property type="match status" value="1"/>
</dbReference>